<keyword evidence="4 9" id="KW-0808">Transferase</keyword>
<sequence>MNALPPVVVMGVSAVGKTSVGIEIARRTGGMFTDADDLHGEANIAKMSAGIPLDDADRWPWLDRVGEALVPGAVVACSALKRVYRDVLRRHAPAVAFVHLDADPDRLLAQASGRSAHFMPASLLRSQLDALEPLGTDEKGIVVTVDAEPAALAARAVAALTSSPVDSGA</sequence>
<dbReference type="InterPro" id="IPR006001">
    <property type="entry name" value="Therm_gnt_kin"/>
</dbReference>
<comment type="pathway">
    <text evidence="1">Carbohydrate acid metabolism.</text>
</comment>
<dbReference type="CDD" id="cd02021">
    <property type="entry name" value="GntK"/>
    <property type="match status" value="1"/>
</dbReference>
<dbReference type="PANTHER" id="PTHR43442">
    <property type="entry name" value="GLUCONOKINASE-RELATED"/>
    <property type="match status" value="1"/>
</dbReference>
<gene>
    <name evidence="10" type="ORF">K8F61_12490</name>
</gene>
<dbReference type="InterPro" id="IPR027417">
    <property type="entry name" value="P-loop_NTPase"/>
</dbReference>
<dbReference type="EC" id="2.7.1.12" evidence="3 9"/>
<evidence type="ECO:0000256" key="6">
    <source>
        <dbReference type="ARBA" id="ARBA00022777"/>
    </source>
</evidence>
<evidence type="ECO:0000256" key="8">
    <source>
        <dbReference type="ARBA" id="ARBA00048090"/>
    </source>
</evidence>
<comment type="catalytic activity">
    <reaction evidence="8 9">
        <text>D-gluconate + ATP = 6-phospho-D-gluconate + ADP + H(+)</text>
        <dbReference type="Rhea" id="RHEA:19433"/>
        <dbReference type="ChEBI" id="CHEBI:15378"/>
        <dbReference type="ChEBI" id="CHEBI:18391"/>
        <dbReference type="ChEBI" id="CHEBI:30616"/>
        <dbReference type="ChEBI" id="CHEBI:58759"/>
        <dbReference type="ChEBI" id="CHEBI:456216"/>
        <dbReference type="EC" id="2.7.1.12"/>
    </reaction>
</comment>
<keyword evidence="7 9" id="KW-0067">ATP-binding</keyword>
<accession>A0ABY3RQI1</accession>
<organism evidence="10 11">
    <name type="scientific">Microbacterium resistens</name>
    <dbReference type="NCBI Taxonomy" id="156977"/>
    <lineage>
        <taxon>Bacteria</taxon>
        <taxon>Bacillati</taxon>
        <taxon>Actinomycetota</taxon>
        <taxon>Actinomycetes</taxon>
        <taxon>Micrococcales</taxon>
        <taxon>Microbacteriaceae</taxon>
        <taxon>Microbacterium</taxon>
    </lineage>
</organism>
<dbReference type="NCBIfam" id="TIGR01313">
    <property type="entry name" value="therm_gnt_kin"/>
    <property type="match status" value="1"/>
</dbReference>
<proteinExistence type="inferred from homology"/>
<reference evidence="10 11" key="1">
    <citation type="submission" date="2023-01" db="EMBL/GenBank/DDBJ databases">
        <title>Characterization of estradiol degrading bacteria Microbacterium sp. MZT7 and reveal degrading genes through genome analysis.</title>
        <authorList>
            <person name="Hao P."/>
            <person name="Gao Y."/>
        </authorList>
    </citation>
    <scope>NUCLEOTIDE SEQUENCE [LARGE SCALE GENOMIC DNA]</scope>
    <source>
        <strain evidence="10 11">MZT7</strain>
    </source>
</reference>
<dbReference type="PANTHER" id="PTHR43442:SF3">
    <property type="entry name" value="GLUCONOKINASE-RELATED"/>
    <property type="match status" value="1"/>
</dbReference>
<evidence type="ECO:0000256" key="3">
    <source>
        <dbReference type="ARBA" id="ARBA00012054"/>
    </source>
</evidence>
<name>A0ABY3RQI1_9MICO</name>
<dbReference type="SUPFAM" id="SSF52540">
    <property type="entry name" value="P-loop containing nucleoside triphosphate hydrolases"/>
    <property type="match status" value="1"/>
</dbReference>
<evidence type="ECO:0000256" key="2">
    <source>
        <dbReference type="ARBA" id="ARBA00008420"/>
    </source>
</evidence>
<keyword evidence="6 9" id="KW-0418">Kinase</keyword>
<evidence type="ECO:0000256" key="9">
    <source>
        <dbReference type="RuleBase" id="RU363066"/>
    </source>
</evidence>
<keyword evidence="5 9" id="KW-0547">Nucleotide-binding</keyword>
<evidence type="ECO:0000313" key="10">
    <source>
        <dbReference type="EMBL" id="UGS25495.1"/>
    </source>
</evidence>
<dbReference type="Proteomes" id="UP001199642">
    <property type="component" value="Chromosome"/>
</dbReference>
<evidence type="ECO:0000256" key="1">
    <source>
        <dbReference type="ARBA" id="ARBA00004761"/>
    </source>
</evidence>
<protein>
    <recommendedName>
        <fullName evidence="3 9">Gluconokinase</fullName>
        <ecNumber evidence="3 9">2.7.1.12</ecNumber>
    </recommendedName>
</protein>
<dbReference type="RefSeq" id="WP_231819345.1">
    <property type="nucleotide sequence ID" value="NZ_CP082781.1"/>
</dbReference>
<evidence type="ECO:0000256" key="7">
    <source>
        <dbReference type="ARBA" id="ARBA00022840"/>
    </source>
</evidence>
<comment type="similarity">
    <text evidence="2 9">Belongs to the gluconokinase GntK/GntV family.</text>
</comment>
<keyword evidence="11" id="KW-1185">Reference proteome</keyword>
<evidence type="ECO:0000256" key="5">
    <source>
        <dbReference type="ARBA" id="ARBA00022741"/>
    </source>
</evidence>
<evidence type="ECO:0000256" key="4">
    <source>
        <dbReference type="ARBA" id="ARBA00022679"/>
    </source>
</evidence>
<evidence type="ECO:0000313" key="11">
    <source>
        <dbReference type="Proteomes" id="UP001199642"/>
    </source>
</evidence>
<dbReference type="Gene3D" id="3.40.50.300">
    <property type="entry name" value="P-loop containing nucleotide triphosphate hydrolases"/>
    <property type="match status" value="1"/>
</dbReference>
<dbReference type="EMBL" id="CP082781">
    <property type="protein sequence ID" value="UGS25495.1"/>
    <property type="molecule type" value="Genomic_DNA"/>
</dbReference>